<organism evidence="2 3">
    <name type="scientific">Eragrostis curvula</name>
    <name type="common">weeping love grass</name>
    <dbReference type="NCBI Taxonomy" id="38414"/>
    <lineage>
        <taxon>Eukaryota</taxon>
        <taxon>Viridiplantae</taxon>
        <taxon>Streptophyta</taxon>
        <taxon>Embryophyta</taxon>
        <taxon>Tracheophyta</taxon>
        <taxon>Spermatophyta</taxon>
        <taxon>Magnoliopsida</taxon>
        <taxon>Liliopsida</taxon>
        <taxon>Poales</taxon>
        <taxon>Poaceae</taxon>
        <taxon>PACMAD clade</taxon>
        <taxon>Chloridoideae</taxon>
        <taxon>Eragrostideae</taxon>
        <taxon>Eragrostidinae</taxon>
        <taxon>Eragrostis</taxon>
    </lineage>
</organism>
<dbReference type="EMBL" id="RWGY01000007">
    <property type="protein sequence ID" value="TVU41091.1"/>
    <property type="molecule type" value="Genomic_DNA"/>
</dbReference>
<feature type="compositionally biased region" description="Basic and acidic residues" evidence="1">
    <location>
        <begin position="90"/>
        <end position="102"/>
    </location>
</feature>
<dbReference type="AlphaFoldDB" id="A0A5J9VZL9"/>
<gene>
    <name evidence="2" type="ORF">EJB05_14585</name>
</gene>
<sequence>MGIALSTCSQARGEIVRDRQPSARSERKSTLCPTMDACYASLPRSGFTSTGHSKTDKDGAHLCWNENTIGRAREKRGAERAIEYSGTRKGQHEWRKQLTMEP</sequence>
<proteinExistence type="predicted"/>
<evidence type="ECO:0000313" key="3">
    <source>
        <dbReference type="Proteomes" id="UP000324897"/>
    </source>
</evidence>
<feature type="non-terminal residue" evidence="2">
    <location>
        <position position="1"/>
    </location>
</feature>
<evidence type="ECO:0000256" key="1">
    <source>
        <dbReference type="SAM" id="MobiDB-lite"/>
    </source>
</evidence>
<comment type="caution">
    <text evidence="2">The sequence shown here is derived from an EMBL/GenBank/DDBJ whole genome shotgun (WGS) entry which is preliminary data.</text>
</comment>
<evidence type="ECO:0000313" key="2">
    <source>
        <dbReference type="EMBL" id="TVU41091.1"/>
    </source>
</evidence>
<keyword evidence="3" id="KW-1185">Reference proteome</keyword>
<accession>A0A5J9VZL9</accession>
<dbReference type="Gramene" id="TVU41091">
    <property type="protein sequence ID" value="TVU41091"/>
    <property type="gene ID" value="EJB05_14585"/>
</dbReference>
<dbReference type="Proteomes" id="UP000324897">
    <property type="component" value="Chromosome 4"/>
</dbReference>
<reference evidence="2 3" key="1">
    <citation type="journal article" date="2019" name="Sci. Rep.">
        <title>A high-quality genome of Eragrostis curvula grass provides insights into Poaceae evolution and supports new strategies to enhance forage quality.</title>
        <authorList>
            <person name="Carballo J."/>
            <person name="Santos B.A.C.M."/>
            <person name="Zappacosta D."/>
            <person name="Garbus I."/>
            <person name="Selva J.P."/>
            <person name="Gallo C.A."/>
            <person name="Diaz A."/>
            <person name="Albertini E."/>
            <person name="Caccamo M."/>
            <person name="Echenique V."/>
        </authorList>
    </citation>
    <scope>NUCLEOTIDE SEQUENCE [LARGE SCALE GENOMIC DNA]</scope>
    <source>
        <strain evidence="3">cv. Victoria</strain>
        <tissue evidence="2">Leaf</tissue>
    </source>
</reference>
<protein>
    <submittedName>
        <fullName evidence="2">Uncharacterized protein</fullName>
    </submittedName>
</protein>
<feature type="region of interest" description="Disordered" evidence="1">
    <location>
        <begin position="77"/>
        <end position="102"/>
    </location>
</feature>
<name>A0A5J9VZL9_9POAL</name>